<dbReference type="EMBL" id="ADHJ01000014">
    <property type="protein sequence ID" value="EFU42203.1"/>
    <property type="molecule type" value="Genomic_DNA"/>
</dbReference>
<accession>A0A2R9SXZ6</accession>
<organism evidence="1 2">
    <name type="scientific">Paenibacillus vortex V453</name>
    <dbReference type="NCBI Taxonomy" id="715225"/>
    <lineage>
        <taxon>Bacteria</taxon>
        <taxon>Bacillati</taxon>
        <taxon>Bacillota</taxon>
        <taxon>Bacilli</taxon>
        <taxon>Bacillales</taxon>
        <taxon>Paenibacillaceae</taxon>
        <taxon>Paenibacillus</taxon>
    </lineage>
</organism>
<dbReference type="Proteomes" id="UP000003094">
    <property type="component" value="Unassembled WGS sequence"/>
</dbReference>
<evidence type="ECO:0000313" key="2">
    <source>
        <dbReference type="Proteomes" id="UP000003094"/>
    </source>
</evidence>
<keyword evidence="2" id="KW-1185">Reference proteome</keyword>
<name>A0A2R9SXZ6_9BACL</name>
<comment type="caution">
    <text evidence="1">The sequence shown here is derived from an EMBL/GenBank/DDBJ whole genome shotgun (WGS) entry which is preliminary data.</text>
</comment>
<proteinExistence type="predicted"/>
<reference evidence="1 2" key="1">
    <citation type="journal article" date="2010" name="BMC Genomics">
        <title>Genome sequence of the pattern forming Paenibacillus vortex bacterium reveals potential for thriving in complex environments.</title>
        <authorList>
            <person name="Sirota-Madi A."/>
            <person name="Olender T."/>
            <person name="Helman Y."/>
            <person name="Ingham C."/>
            <person name="Brainis I."/>
            <person name="Roth D."/>
            <person name="Hagi E."/>
            <person name="Brodsky L."/>
            <person name="Leshkowitz D."/>
            <person name="Galatenko V."/>
            <person name="Nikolaev V."/>
            <person name="Mugasimangalam R.C."/>
            <person name="Bransburg-Zabary S."/>
            <person name="Gutnick D.L."/>
            <person name="Lancet D."/>
            <person name="Ben-Jacob E."/>
        </authorList>
    </citation>
    <scope>NUCLEOTIDE SEQUENCE [LARGE SCALE GENOMIC DNA]</scope>
    <source>
        <strain evidence="1 2">V453</strain>
    </source>
</reference>
<dbReference type="AlphaFoldDB" id="A0A2R9SXZ6"/>
<gene>
    <name evidence="1" type="ORF">PVOR_07915</name>
</gene>
<sequence length="50" mass="5855">MYKTTYRIYDGNVIHPNDKEENVYDPVEVSVIRQNHPAKYDCSPESQHSS</sequence>
<evidence type="ECO:0000313" key="1">
    <source>
        <dbReference type="EMBL" id="EFU42203.1"/>
    </source>
</evidence>
<dbReference type="KEGG" id="pvo:PVOR_07915"/>
<protein>
    <submittedName>
        <fullName evidence="1">Uncharacterized protein</fullName>
    </submittedName>
</protein>